<feature type="compositionally biased region" description="Basic and acidic residues" evidence="1">
    <location>
        <begin position="262"/>
        <end position="273"/>
    </location>
</feature>
<dbReference type="Gene3D" id="3.90.580.10">
    <property type="entry name" value="Zinc finger, CHC2-type domain"/>
    <property type="match status" value="1"/>
</dbReference>
<organism evidence="2 3">
    <name type="scientific">Tsukamurella phage TIN3</name>
    <dbReference type="NCBI Taxonomy" id="1636546"/>
    <lineage>
        <taxon>Viruses</taxon>
        <taxon>Duplodnaviria</taxon>
        <taxon>Heunggongvirae</taxon>
        <taxon>Uroviricota</taxon>
        <taxon>Caudoviricetes</taxon>
        <taxon>Tinduovirus</taxon>
        <taxon>Tinduovirus TIN3</taxon>
    </lineage>
</organism>
<dbReference type="GO" id="GO:0008270">
    <property type="term" value="F:zinc ion binding"/>
    <property type="evidence" value="ECO:0007669"/>
    <property type="project" value="InterPro"/>
</dbReference>
<dbReference type="OrthoDB" id="3529at10239"/>
<evidence type="ECO:0000313" key="2">
    <source>
        <dbReference type="EMBL" id="AKJ71901.1"/>
    </source>
</evidence>
<dbReference type="InterPro" id="IPR036977">
    <property type="entry name" value="DNA_primase_Znf_CHC2"/>
</dbReference>
<reference evidence="2 3" key="1">
    <citation type="journal article" date="2015" name="Appl. Environ. Microbiol.">
        <title>Three of a Kind: Genetically Similar Tsukamurella Phages TIN2, TIN3, and TIN4.</title>
        <authorList>
            <person name="Dyson Z.A."/>
            <person name="Tucci J."/>
            <person name="Seviour R.J."/>
            <person name="Petrovski S."/>
        </authorList>
    </citation>
    <scope>NUCLEOTIDE SEQUENCE [LARGE SCALE GENOMIC DNA]</scope>
</reference>
<sequence>MSSKWNEMFSKIQEDIKKSETVETEKAELHSAESVEVPVEFADAAPVLFEEHSYAGRRAEQQSEEDSALKKLQITQIYRKLTGDARPKLNNGGKNELLIFCPASGHNNTSSEAAWMNVNKNTWTCAVCDNGGGIIDMVAAANGMTFGKASKGKDFAKAKQLTLEKFCGWTFERDKLGYVGKSPAKKKQEIEAFEAEFGKLPDTDDDDEESHRVAQVTKPAGMDYAEGDEDLPSIGPTKFSTKDFGVTQPGTPAAQTKVEPTPIKKPEPTRLEAKPSSLASVTAIRPVETEDEDHDDNEVLPEIGGVFDHLPKGTPVYEFMWATKDVSYPKEFMLFRALQLVAAAAGPYVRGALNSTNTFKPSISCLYVAGSGVGKSQSFNYISEIAEHDAFKWRVLSASTGSYQLHSGVKLIKEVGSGEYLIKQLSQHESESGPQKIRDVVALAEFDEMASIMSKAAIKGSSLLTTIQRLENSGKVTHTVSTGSMSSGELSAVNPNPIIAMGTQPSVMSKILGGGNINNGFVARFDIVTGNPIIEEDEFNKPRVNLNHAAALYGDLATKYLNGGDQEKRDLVYIHFAPECEKEFNRINVKMQKLKATSDVKSRFDLKFRKYCLLFALNADRDQIIPADLRAAEWIMEYLDRTATMTNAKTVNTEGNEMEEGILRAIAKASAYQGKGYATMGQIWLRSQGARKGWDKDALVKRVERLIDRGDVAVDPKTASRGPSSQRFLLPQSSKHLQEAIAHENERTGQ</sequence>
<dbReference type="EMBL" id="KR011063">
    <property type="protein sequence ID" value="AKJ71901.1"/>
    <property type="molecule type" value="Genomic_DNA"/>
</dbReference>
<dbReference type="GeneID" id="26641189"/>
<dbReference type="GO" id="GO:0003677">
    <property type="term" value="F:DNA binding"/>
    <property type="evidence" value="ECO:0007669"/>
    <property type="project" value="InterPro"/>
</dbReference>
<dbReference type="SUPFAM" id="SSF57783">
    <property type="entry name" value="Zinc beta-ribbon"/>
    <property type="match status" value="1"/>
</dbReference>
<dbReference type="GO" id="GO:0006260">
    <property type="term" value="P:DNA replication"/>
    <property type="evidence" value="ECO:0007669"/>
    <property type="project" value="InterPro"/>
</dbReference>
<dbReference type="KEGG" id="vg:26641189"/>
<dbReference type="Proteomes" id="UP000203663">
    <property type="component" value="Segment"/>
</dbReference>
<protein>
    <submittedName>
        <fullName evidence="2">Putative primase</fullName>
    </submittedName>
</protein>
<evidence type="ECO:0000256" key="1">
    <source>
        <dbReference type="SAM" id="MobiDB-lite"/>
    </source>
</evidence>
<keyword evidence="3" id="KW-1185">Reference proteome</keyword>
<proteinExistence type="predicted"/>
<evidence type="ECO:0000313" key="3">
    <source>
        <dbReference type="Proteomes" id="UP000203663"/>
    </source>
</evidence>
<accession>A0A0K0N5M2</accession>
<gene>
    <name evidence="2" type="ORF">TIN3_104</name>
</gene>
<name>A0A0K0N5M2_9CAUD</name>
<dbReference type="RefSeq" id="YP_009214870.1">
    <property type="nucleotide sequence ID" value="NC_028966.1"/>
</dbReference>
<feature type="region of interest" description="Disordered" evidence="1">
    <location>
        <begin position="243"/>
        <end position="279"/>
    </location>
</feature>